<dbReference type="RefSeq" id="WP_159347402.1">
    <property type="nucleotide sequence ID" value="NZ_JBALOT010000030.1"/>
</dbReference>
<keyword evidence="1" id="KW-0812">Transmembrane</keyword>
<keyword evidence="1" id="KW-0472">Membrane</keyword>
<feature type="transmembrane region" description="Helical" evidence="1">
    <location>
        <begin position="66"/>
        <end position="86"/>
    </location>
</feature>
<evidence type="ECO:0000313" key="3">
    <source>
        <dbReference type="Proteomes" id="UP000465778"/>
    </source>
</evidence>
<comment type="caution">
    <text evidence="2">The sequence shown here is derived from an EMBL/GenBank/DDBJ whole genome shotgun (WGS) entry which is preliminary data.</text>
</comment>
<accession>A0A800MRN4</accession>
<proteinExistence type="predicted"/>
<organism evidence="2 3">
    <name type="scientific">Cytobacillus firmus</name>
    <name type="common">Bacillus firmus</name>
    <dbReference type="NCBI Taxonomy" id="1399"/>
    <lineage>
        <taxon>Bacteria</taxon>
        <taxon>Bacillati</taxon>
        <taxon>Bacillota</taxon>
        <taxon>Bacilli</taxon>
        <taxon>Bacillales</taxon>
        <taxon>Bacillaceae</taxon>
        <taxon>Cytobacillus</taxon>
    </lineage>
</organism>
<dbReference type="EMBL" id="VDEM01000152">
    <property type="protein sequence ID" value="KAF0821203.1"/>
    <property type="molecule type" value="Genomic_DNA"/>
</dbReference>
<dbReference type="OrthoDB" id="2923119at2"/>
<feature type="transmembrane region" description="Helical" evidence="1">
    <location>
        <begin position="98"/>
        <end position="117"/>
    </location>
</feature>
<reference evidence="2 3" key="1">
    <citation type="journal article" date="2020" name="G3 (Bethesda)">
        <title>Whole Genome Sequencing and Comparative Genomics of Two Nematicidal Bacillus Strains Reveals a Wide Range of Possible Virulence Factors.</title>
        <authorList>
            <person name="Susic N."/>
            <person name="Janezic S."/>
            <person name="Rupnik M."/>
            <person name="Geric Stare B."/>
        </authorList>
    </citation>
    <scope>NUCLEOTIDE SEQUENCE [LARGE SCALE GENOMIC DNA]</scope>
    <source>
        <strain evidence="2 3">I-1582</strain>
    </source>
</reference>
<dbReference type="AlphaFoldDB" id="A0A800MRN4"/>
<name>A0A800MRN4_CYTFI</name>
<feature type="transmembrane region" description="Helical" evidence="1">
    <location>
        <begin position="167"/>
        <end position="191"/>
    </location>
</feature>
<feature type="transmembrane region" description="Helical" evidence="1">
    <location>
        <begin position="129"/>
        <end position="147"/>
    </location>
</feature>
<keyword evidence="1" id="KW-1133">Transmembrane helix</keyword>
<sequence>MINRNQRIVLYIFIALFFFISLIGIYKEVVNEMQNSYAFYTMIVPCFSILTGLFTLLIGRRINYSVSISWVAMTLANIFLIFIGMINYKNDLSYDTFFLFWILGSWVLLTLIGIVIVLGENKENLMRNIYITTSIGFISFYSLSYLNERLTSLTYIHFLENISGVTMFIFISYAKVVFFALLIIIVLFDVYKDDLLKV</sequence>
<evidence type="ECO:0000256" key="1">
    <source>
        <dbReference type="SAM" id="Phobius"/>
    </source>
</evidence>
<feature type="transmembrane region" description="Helical" evidence="1">
    <location>
        <begin position="7"/>
        <end position="26"/>
    </location>
</feature>
<protein>
    <submittedName>
        <fullName evidence="2">Uncharacterized protein</fullName>
    </submittedName>
</protein>
<dbReference type="Proteomes" id="UP000465778">
    <property type="component" value="Unassembled WGS sequence"/>
</dbReference>
<gene>
    <name evidence="2" type="ORF">KIS1582_5094</name>
</gene>
<feature type="transmembrane region" description="Helical" evidence="1">
    <location>
        <begin position="38"/>
        <end position="59"/>
    </location>
</feature>
<evidence type="ECO:0000313" key="2">
    <source>
        <dbReference type="EMBL" id="KAF0821203.1"/>
    </source>
</evidence>